<organism evidence="7 8">
    <name type="scientific">Zingiber officinale</name>
    <name type="common">Ginger</name>
    <name type="synonym">Amomum zingiber</name>
    <dbReference type="NCBI Taxonomy" id="94328"/>
    <lineage>
        <taxon>Eukaryota</taxon>
        <taxon>Viridiplantae</taxon>
        <taxon>Streptophyta</taxon>
        <taxon>Embryophyta</taxon>
        <taxon>Tracheophyta</taxon>
        <taxon>Spermatophyta</taxon>
        <taxon>Magnoliopsida</taxon>
        <taxon>Liliopsida</taxon>
        <taxon>Zingiberales</taxon>
        <taxon>Zingiberaceae</taxon>
        <taxon>Zingiber</taxon>
    </lineage>
</organism>
<evidence type="ECO:0000256" key="2">
    <source>
        <dbReference type="ARBA" id="ARBA00023015"/>
    </source>
</evidence>
<protein>
    <recommendedName>
        <fullName evidence="6">WRKY domain-containing protein</fullName>
    </recommendedName>
</protein>
<dbReference type="PANTHER" id="PTHR32096">
    <property type="entry name" value="WRKY TRANSCRIPTION FACTOR 30-RELATED-RELATED"/>
    <property type="match status" value="1"/>
</dbReference>
<comment type="caution">
    <text evidence="7">The sequence shown here is derived from an EMBL/GenBank/DDBJ whole genome shotgun (WGS) entry which is preliminary data.</text>
</comment>
<dbReference type="PANTHER" id="PTHR32096:SF146">
    <property type="entry name" value="WRKY TRANSCRIPTION FACTOR 19-RELATED"/>
    <property type="match status" value="1"/>
</dbReference>
<dbReference type="InterPro" id="IPR044810">
    <property type="entry name" value="WRKY_plant"/>
</dbReference>
<dbReference type="Gene3D" id="2.20.25.80">
    <property type="entry name" value="WRKY domain"/>
    <property type="match status" value="1"/>
</dbReference>
<comment type="subcellular location">
    <subcellularLocation>
        <location evidence="1">Nucleus</location>
    </subcellularLocation>
</comment>
<evidence type="ECO:0000256" key="1">
    <source>
        <dbReference type="ARBA" id="ARBA00004123"/>
    </source>
</evidence>
<dbReference type="GO" id="GO:0003700">
    <property type="term" value="F:DNA-binding transcription factor activity"/>
    <property type="evidence" value="ECO:0007669"/>
    <property type="project" value="InterPro"/>
</dbReference>
<dbReference type="AlphaFoldDB" id="A0A8J5H053"/>
<evidence type="ECO:0000313" key="8">
    <source>
        <dbReference type="Proteomes" id="UP000734854"/>
    </source>
</evidence>
<keyword evidence="3" id="KW-0238">DNA-binding</keyword>
<dbReference type="SMART" id="SM00774">
    <property type="entry name" value="WRKY"/>
    <property type="match status" value="1"/>
</dbReference>
<keyword evidence="8" id="KW-1185">Reference proteome</keyword>
<dbReference type="PROSITE" id="PS50811">
    <property type="entry name" value="WRKY"/>
    <property type="match status" value="1"/>
</dbReference>
<evidence type="ECO:0000259" key="6">
    <source>
        <dbReference type="PROSITE" id="PS50811"/>
    </source>
</evidence>
<proteinExistence type="predicted"/>
<evidence type="ECO:0000256" key="4">
    <source>
        <dbReference type="ARBA" id="ARBA00023163"/>
    </source>
</evidence>
<dbReference type="EMBL" id="JACMSC010000008">
    <property type="protein sequence ID" value="KAG6510739.1"/>
    <property type="molecule type" value="Genomic_DNA"/>
</dbReference>
<dbReference type="Proteomes" id="UP000734854">
    <property type="component" value="Unassembled WGS sequence"/>
</dbReference>
<gene>
    <name evidence="7" type="ORF">ZIOFF_028773</name>
</gene>
<dbReference type="GO" id="GO:0005634">
    <property type="term" value="C:nucleus"/>
    <property type="evidence" value="ECO:0007669"/>
    <property type="project" value="UniProtKB-SubCell"/>
</dbReference>
<name>A0A8J5H053_ZINOF</name>
<reference evidence="7 8" key="1">
    <citation type="submission" date="2020-08" db="EMBL/GenBank/DDBJ databases">
        <title>Plant Genome Project.</title>
        <authorList>
            <person name="Zhang R.-G."/>
        </authorList>
    </citation>
    <scope>NUCLEOTIDE SEQUENCE [LARGE SCALE GENOMIC DNA]</scope>
    <source>
        <tissue evidence="7">Rhizome</tissue>
    </source>
</reference>
<keyword evidence="5" id="KW-0539">Nucleus</keyword>
<evidence type="ECO:0000313" key="7">
    <source>
        <dbReference type="EMBL" id="KAG6510739.1"/>
    </source>
</evidence>
<keyword evidence="4" id="KW-0804">Transcription</keyword>
<feature type="domain" description="WRKY" evidence="6">
    <location>
        <begin position="78"/>
        <end position="114"/>
    </location>
</feature>
<dbReference type="SUPFAM" id="SSF118290">
    <property type="entry name" value="WRKY DNA-binding domain"/>
    <property type="match status" value="1"/>
</dbReference>
<keyword evidence="2" id="KW-0805">Transcription regulation</keyword>
<dbReference type="InterPro" id="IPR003657">
    <property type="entry name" value="WRKY_dom"/>
</dbReference>
<dbReference type="Pfam" id="PF03106">
    <property type="entry name" value="WRKY"/>
    <property type="match status" value="1"/>
</dbReference>
<evidence type="ECO:0000256" key="3">
    <source>
        <dbReference type="ARBA" id="ARBA00023125"/>
    </source>
</evidence>
<evidence type="ECO:0000256" key="5">
    <source>
        <dbReference type="ARBA" id="ARBA00023242"/>
    </source>
</evidence>
<dbReference type="GO" id="GO:0000976">
    <property type="term" value="F:transcription cis-regulatory region binding"/>
    <property type="evidence" value="ECO:0007669"/>
    <property type="project" value="TreeGrafter"/>
</dbReference>
<sequence length="230" mass="25023">MEASSGGGNWDLDSLVEVLTQGEEHLARLDACLAEEPEKQLLLRAQSCVRQAIRMAKGRLAAPEQAAALREQDRREIAYFRCTHKSTAGCQAMKQVQRSNDDPSVFEITYRGEHTCVESSSSSTSRHRPDQDQSLLLSFQSLKVETDRVGSSMEEERERSSSAFVSTPASVFSPPYVSPSATHAAGTASELAEVVAAAAAAPANEYDSYAVDLNLLLDSCGFEPNFPFDL</sequence>
<dbReference type="InterPro" id="IPR036576">
    <property type="entry name" value="WRKY_dom_sf"/>
</dbReference>
<accession>A0A8J5H053</accession>